<keyword evidence="3" id="KW-1185">Reference proteome</keyword>
<proteinExistence type="predicted"/>
<gene>
    <name evidence="2" type="ORF">Q3O59_06945</name>
</gene>
<evidence type="ECO:0000256" key="1">
    <source>
        <dbReference type="SAM" id="SignalP"/>
    </source>
</evidence>
<feature type="signal peptide" evidence="1">
    <location>
        <begin position="1"/>
        <end position="22"/>
    </location>
</feature>
<protein>
    <submittedName>
        <fullName evidence="2">Uncharacterized protein</fullName>
    </submittedName>
</protein>
<comment type="caution">
    <text evidence="2">The sequence shown here is derived from an EMBL/GenBank/DDBJ whole genome shotgun (WGS) entry which is preliminary data.</text>
</comment>
<organism evidence="2 3">
    <name type="scientific">Alkalimonas delamerensis</name>
    <dbReference type="NCBI Taxonomy" id="265981"/>
    <lineage>
        <taxon>Bacteria</taxon>
        <taxon>Pseudomonadati</taxon>
        <taxon>Pseudomonadota</taxon>
        <taxon>Gammaproteobacteria</taxon>
        <taxon>Alkalimonas</taxon>
    </lineage>
</organism>
<evidence type="ECO:0000313" key="3">
    <source>
        <dbReference type="Proteomes" id="UP001236258"/>
    </source>
</evidence>
<reference evidence="2 3" key="1">
    <citation type="submission" date="2023-08" db="EMBL/GenBank/DDBJ databases">
        <authorList>
            <person name="Joshi A."/>
            <person name="Thite S."/>
        </authorList>
    </citation>
    <scope>NUCLEOTIDE SEQUENCE [LARGE SCALE GENOMIC DNA]</scope>
    <source>
        <strain evidence="2 3">1E1</strain>
    </source>
</reference>
<dbReference type="RefSeq" id="WP_305944878.1">
    <property type="nucleotide sequence ID" value="NZ_JAUZVY010000002.1"/>
</dbReference>
<keyword evidence="1" id="KW-0732">Signal</keyword>
<dbReference type="PROSITE" id="PS51257">
    <property type="entry name" value="PROKAR_LIPOPROTEIN"/>
    <property type="match status" value="1"/>
</dbReference>
<sequence>MKVSLTSMIFLMASCIYPAAYAEQSTEFCDVLRSFVGSVNPNETKEFVFRTSWGSNFNDTPEIVLFAKRCEHSDYPAAKNVCSYLMEHASAEFAAIAVINAISCLSPGSNFGNQLTINSGSFSISYGTPDRGSLVDITFSEDSTVGGMAFKLVADGY</sequence>
<accession>A0ABT9GP65</accession>
<name>A0ABT9GP65_9GAMM</name>
<feature type="chain" id="PRO_5045134128" evidence="1">
    <location>
        <begin position="23"/>
        <end position="157"/>
    </location>
</feature>
<dbReference type="Proteomes" id="UP001236258">
    <property type="component" value="Unassembled WGS sequence"/>
</dbReference>
<evidence type="ECO:0000313" key="2">
    <source>
        <dbReference type="EMBL" id="MDP4528768.1"/>
    </source>
</evidence>
<dbReference type="EMBL" id="JAUZVY010000002">
    <property type="protein sequence ID" value="MDP4528768.1"/>
    <property type="molecule type" value="Genomic_DNA"/>
</dbReference>